<dbReference type="EMBL" id="LR778301">
    <property type="protein sequence ID" value="CAB1367675.1"/>
    <property type="molecule type" value="Genomic_DNA"/>
</dbReference>
<dbReference type="Pfam" id="PF07494">
    <property type="entry name" value="Reg_prop"/>
    <property type="match status" value="3"/>
</dbReference>
<keyword evidence="4" id="KW-1185">Reference proteome</keyword>
<accession>A0A6S6XSH4</accession>
<feature type="region of interest" description="Disordered" evidence="1">
    <location>
        <begin position="33"/>
        <end position="69"/>
    </location>
</feature>
<dbReference type="InterPro" id="IPR011110">
    <property type="entry name" value="Reg_prop"/>
</dbReference>
<feature type="chain" id="PRO_5027537430" evidence="2">
    <location>
        <begin position="34"/>
        <end position="418"/>
    </location>
</feature>
<proteinExistence type="predicted"/>
<sequence length="418" mass="45571">MPDRNHNVTKRPLLLAHGLLALLCALSFVSASAGDSPAAPNKPLGLSESKHPMMSGMGQHPEVPPPQREGKVVVDPNAKFTHFRVGNKNVKSMYLEDKVLWVGTSGGLVRYDTRDDSFKLYDARNGLLSNGVFYVGRIKGQIAAGTYGGGLSLLDEKTGKWKTYNIPEGLGDAFVYEVMTAKNGDIWIATWSGANRVRGGALDDRSKWDLYTVENTKGGVPNDWIYGLAEGKNGDIWLATEGGMARFANNKWENWNHKRGLGADYDKVKSDIAFKNDPSKQSMHHAKQKQEMGLQGVDVAYNPNYVVSLEVDAQGTVWAGTWGGGLSRFDGTKWVSYTKADGLPGNHVFMLQRDPKGTLWIGTNSGLTQWQDGKFTKAMTTADGLFADNIFAMATGPSGDLWIGSYGGVAHLQPPARK</sequence>
<reference evidence="3 4" key="1">
    <citation type="submission" date="2020-03" db="EMBL/GenBank/DDBJ databases">
        <authorList>
            <consortium name="Genoscope - CEA"/>
            <person name="William W."/>
        </authorList>
    </citation>
    <scope>NUCLEOTIDE SEQUENCE [LARGE SCALE GENOMIC DNA]</scope>
    <source>
        <strain evidence="4">DSM 16959</strain>
    </source>
</reference>
<dbReference type="InterPro" id="IPR015943">
    <property type="entry name" value="WD40/YVTN_repeat-like_dom_sf"/>
</dbReference>
<evidence type="ECO:0000313" key="4">
    <source>
        <dbReference type="Proteomes" id="UP000515733"/>
    </source>
</evidence>
<evidence type="ECO:0000313" key="3">
    <source>
        <dbReference type="EMBL" id="CAB1367675.1"/>
    </source>
</evidence>
<evidence type="ECO:0000256" key="1">
    <source>
        <dbReference type="SAM" id="MobiDB-lite"/>
    </source>
</evidence>
<dbReference type="Proteomes" id="UP000515733">
    <property type="component" value="Chromosome"/>
</dbReference>
<keyword evidence="2" id="KW-0732">Signal</keyword>
<name>A0A6S6XSH4_9PROT</name>
<feature type="signal peptide" evidence="2">
    <location>
        <begin position="1"/>
        <end position="33"/>
    </location>
</feature>
<protein>
    <submittedName>
        <fullName evidence="3">Regulator</fullName>
    </submittedName>
</protein>
<dbReference type="Gene3D" id="2.130.10.10">
    <property type="entry name" value="YVTN repeat-like/Quinoprotein amine dehydrogenase"/>
    <property type="match status" value="3"/>
</dbReference>
<dbReference type="AlphaFoldDB" id="A0A6S6XSH4"/>
<organism evidence="3 4">
    <name type="scientific">Denitratisoma oestradiolicum</name>
    <dbReference type="NCBI Taxonomy" id="311182"/>
    <lineage>
        <taxon>Bacteria</taxon>
        <taxon>Pseudomonadati</taxon>
        <taxon>Pseudomonadota</taxon>
        <taxon>Betaproteobacteria</taxon>
        <taxon>Nitrosomonadales</taxon>
        <taxon>Sterolibacteriaceae</taxon>
        <taxon>Denitratisoma</taxon>
    </lineage>
</organism>
<dbReference type="SUPFAM" id="SSF63829">
    <property type="entry name" value="Calcium-dependent phosphotriesterase"/>
    <property type="match status" value="1"/>
</dbReference>
<evidence type="ECO:0000256" key="2">
    <source>
        <dbReference type="SAM" id="SignalP"/>
    </source>
</evidence>
<gene>
    <name evidence="3" type="ORF">DENOEST_0510</name>
</gene>
<dbReference type="KEGG" id="doe:DENOEST_0510"/>